<sequence>MPDANTLKLTVYKPDIIADGQVGFDYELTLVVADEEKADLLSAACAAPETTSTARCEVVPVTGTLSFPNPAAPVISPFTGVMFIYDNAPAIGFPLSIMASSTSDELLKFRLNLCFPSMSSDPLSGSIVFGDWPGPLSNVAASFLSPRV</sequence>
<name>A0A2T9JKS2_9CAUL</name>
<reference evidence="1 2" key="1">
    <citation type="submission" date="2018-04" db="EMBL/GenBank/DDBJ databases">
        <title>The genome sequence of Caulobacter sp. 736.</title>
        <authorList>
            <person name="Gao J."/>
            <person name="Sun J."/>
        </authorList>
    </citation>
    <scope>NUCLEOTIDE SEQUENCE [LARGE SCALE GENOMIC DNA]</scope>
    <source>
        <strain evidence="1 2">736</strain>
    </source>
</reference>
<evidence type="ECO:0000313" key="1">
    <source>
        <dbReference type="EMBL" id="PVM84297.1"/>
    </source>
</evidence>
<gene>
    <name evidence="1" type="ORF">DDF65_08710</name>
</gene>
<dbReference type="AlphaFoldDB" id="A0A2T9JKS2"/>
<organism evidence="1 2">
    <name type="scientific">Caulobacter radicis</name>
    <dbReference type="NCBI Taxonomy" id="2172650"/>
    <lineage>
        <taxon>Bacteria</taxon>
        <taxon>Pseudomonadati</taxon>
        <taxon>Pseudomonadota</taxon>
        <taxon>Alphaproteobacteria</taxon>
        <taxon>Caulobacterales</taxon>
        <taxon>Caulobacteraceae</taxon>
        <taxon>Caulobacter</taxon>
    </lineage>
</organism>
<dbReference type="Proteomes" id="UP000244913">
    <property type="component" value="Unassembled WGS sequence"/>
</dbReference>
<evidence type="ECO:0000313" key="2">
    <source>
        <dbReference type="Proteomes" id="UP000244913"/>
    </source>
</evidence>
<protein>
    <submittedName>
        <fullName evidence="1">Uncharacterized protein</fullName>
    </submittedName>
</protein>
<proteinExistence type="predicted"/>
<accession>A0A2T9JKS2</accession>
<dbReference type="RefSeq" id="WP_116566413.1">
    <property type="nucleotide sequence ID" value="NZ_QDKP01000027.1"/>
</dbReference>
<dbReference type="EMBL" id="QDKP01000027">
    <property type="protein sequence ID" value="PVM84297.1"/>
    <property type="molecule type" value="Genomic_DNA"/>
</dbReference>
<comment type="caution">
    <text evidence="1">The sequence shown here is derived from an EMBL/GenBank/DDBJ whole genome shotgun (WGS) entry which is preliminary data.</text>
</comment>
<keyword evidence="2" id="KW-1185">Reference proteome</keyword>